<evidence type="ECO:0000313" key="1">
    <source>
        <dbReference type="EMBL" id="HIZ90362.1"/>
    </source>
</evidence>
<evidence type="ECO:0000313" key="2">
    <source>
        <dbReference type="Proteomes" id="UP000824176"/>
    </source>
</evidence>
<name>A0A9D2GVZ1_9BACT</name>
<dbReference type="AlphaFoldDB" id="A0A9D2GVZ1"/>
<protein>
    <submittedName>
        <fullName evidence="1">PD-(D/E)XK nuclease family protein</fullName>
    </submittedName>
</protein>
<comment type="caution">
    <text evidence="1">The sequence shown here is derived from an EMBL/GenBank/DDBJ whole genome shotgun (WGS) entry which is preliminary data.</text>
</comment>
<dbReference type="Proteomes" id="UP000824176">
    <property type="component" value="Unassembled WGS sequence"/>
</dbReference>
<dbReference type="Pfam" id="PF14281">
    <property type="entry name" value="PDDEXK_4"/>
    <property type="match status" value="1"/>
</dbReference>
<proteinExistence type="predicted"/>
<organism evidence="1 2">
    <name type="scientific">Candidatus Mucispirillum faecigallinarum</name>
    <dbReference type="NCBI Taxonomy" id="2838699"/>
    <lineage>
        <taxon>Bacteria</taxon>
        <taxon>Pseudomonadati</taxon>
        <taxon>Deferribacterota</taxon>
        <taxon>Deferribacteres</taxon>
        <taxon>Deferribacterales</taxon>
        <taxon>Mucispirillaceae</taxon>
        <taxon>Mucispirillum</taxon>
    </lineage>
</organism>
<reference evidence="1" key="1">
    <citation type="journal article" date="2021" name="PeerJ">
        <title>Extensive microbial diversity within the chicken gut microbiome revealed by metagenomics and culture.</title>
        <authorList>
            <person name="Gilroy R."/>
            <person name="Ravi A."/>
            <person name="Getino M."/>
            <person name="Pursley I."/>
            <person name="Horton D.L."/>
            <person name="Alikhan N.F."/>
            <person name="Baker D."/>
            <person name="Gharbi K."/>
            <person name="Hall N."/>
            <person name="Watson M."/>
            <person name="Adriaenssens E.M."/>
            <person name="Foster-Nyarko E."/>
            <person name="Jarju S."/>
            <person name="Secka A."/>
            <person name="Antonio M."/>
            <person name="Oren A."/>
            <person name="Chaudhuri R.R."/>
            <person name="La Ragione R."/>
            <person name="Hildebrand F."/>
            <person name="Pallen M.J."/>
        </authorList>
    </citation>
    <scope>NUCLEOTIDE SEQUENCE</scope>
    <source>
        <strain evidence="1">ChiW4-1371</strain>
    </source>
</reference>
<dbReference type="EMBL" id="DXAQ01000156">
    <property type="protein sequence ID" value="HIZ90362.1"/>
    <property type="molecule type" value="Genomic_DNA"/>
</dbReference>
<gene>
    <name evidence="1" type="ORF">H9804_10485</name>
</gene>
<sequence length="275" mass="32448">MSVDEEVMKNAVELLTKKANSMLAKMKGFVIKDYETYLNKFPYLNGCFSPFVSSPNVFAPLNQATKKETAYTSMVGYFLQDKDFGQYLYKGLCRLIGIKQIKEMKSVVCEKTAKDYGRLDIFIKSKDEKNIIIEAKVTAQESGNQLKNYSDCFKEYREKYQRKQNTLVLLTIYNDIQHKDFKNIMWLELAAAFYAGYNTYKFMNNKGSKWYEMKLGEKDDTYNGVYLQMWLSNILTYLYEIDEIDEIDDTELYKYNFFNYFVKTYISIMNEIAKK</sequence>
<accession>A0A9D2GVZ1</accession>
<reference evidence="1" key="2">
    <citation type="submission" date="2021-04" db="EMBL/GenBank/DDBJ databases">
        <authorList>
            <person name="Gilroy R."/>
        </authorList>
    </citation>
    <scope>NUCLEOTIDE SEQUENCE</scope>
    <source>
        <strain evidence="1">ChiW4-1371</strain>
    </source>
</reference>
<dbReference type="InterPro" id="IPR029470">
    <property type="entry name" value="PDDEXK_4"/>
</dbReference>